<dbReference type="Pfam" id="PF05485">
    <property type="entry name" value="THAP"/>
    <property type="match status" value="1"/>
</dbReference>
<feature type="region of interest" description="Disordered" evidence="6">
    <location>
        <begin position="352"/>
        <end position="402"/>
    </location>
</feature>
<evidence type="ECO:0000256" key="1">
    <source>
        <dbReference type="ARBA" id="ARBA00022723"/>
    </source>
</evidence>
<feature type="region of interest" description="Disordered" evidence="6">
    <location>
        <begin position="200"/>
        <end position="219"/>
    </location>
</feature>
<protein>
    <recommendedName>
        <fullName evidence="7">THAP-type domain-containing protein</fullName>
    </recommendedName>
</protein>
<evidence type="ECO:0000256" key="5">
    <source>
        <dbReference type="PROSITE-ProRule" id="PRU00309"/>
    </source>
</evidence>
<proteinExistence type="predicted"/>
<dbReference type="GO" id="GO:0008270">
    <property type="term" value="F:zinc ion binding"/>
    <property type="evidence" value="ECO:0007669"/>
    <property type="project" value="UniProtKB-KW"/>
</dbReference>
<keyword evidence="1" id="KW-0479">Metal-binding</keyword>
<dbReference type="AlphaFoldDB" id="A0A1B6HTM4"/>
<accession>A0A1B6HTM4</accession>
<keyword evidence="4 5" id="KW-0238">DNA-binding</keyword>
<evidence type="ECO:0000256" key="2">
    <source>
        <dbReference type="ARBA" id="ARBA00022771"/>
    </source>
</evidence>
<evidence type="ECO:0000259" key="7">
    <source>
        <dbReference type="PROSITE" id="PS50950"/>
    </source>
</evidence>
<evidence type="ECO:0000256" key="6">
    <source>
        <dbReference type="SAM" id="MobiDB-lite"/>
    </source>
</evidence>
<keyword evidence="2 5" id="KW-0863">Zinc-finger</keyword>
<dbReference type="SMART" id="SM00980">
    <property type="entry name" value="THAP"/>
    <property type="match status" value="1"/>
</dbReference>
<feature type="compositionally biased region" description="Polar residues" evidence="6">
    <location>
        <begin position="381"/>
        <end position="393"/>
    </location>
</feature>
<feature type="region of interest" description="Disordered" evidence="6">
    <location>
        <begin position="250"/>
        <end position="278"/>
    </location>
</feature>
<feature type="domain" description="THAP-type" evidence="7">
    <location>
        <begin position="5"/>
        <end position="93"/>
    </location>
</feature>
<organism evidence="8">
    <name type="scientific">Homalodisca liturata</name>
    <dbReference type="NCBI Taxonomy" id="320908"/>
    <lineage>
        <taxon>Eukaryota</taxon>
        <taxon>Metazoa</taxon>
        <taxon>Ecdysozoa</taxon>
        <taxon>Arthropoda</taxon>
        <taxon>Hexapoda</taxon>
        <taxon>Insecta</taxon>
        <taxon>Pterygota</taxon>
        <taxon>Neoptera</taxon>
        <taxon>Paraneoptera</taxon>
        <taxon>Hemiptera</taxon>
        <taxon>Auchenorrhyncha</taxon>
        <taxon>Membracoidea</taxon>
        <taxon>Cicadellidae</taxon>
        <taxon>Cicadellinae</taxon>
        <taxon>Proconiini</taxon>
        <taxon>Homalodisca</taxon>
    </lineage>
</organism>
<reference evidence="8" key="1">
    <citation type="submission" date="2015-11" db="EMBL/GenBank/DDBJ databases">
        <title>De novo transcriptome assembly of four potential Pierce s Disease insect vectors from Arizona vineyards.</title>
        <authorList>
            <person name="Tassone E.E."/>
        </authorList>
    </citation>
    <scope>NUCLEOTIDE SEQUENCE</scope>
</reference>
<dbReference type="GO" id="GO:0003677">
    <property type="term" value="F:DNA binding"/>
    <property type="evidence" value="ECO:0007669"/>
    <property type="project" value="UniProtKB-UniRule"/>
</dbReference>
<feature type="region of interest" description="Disordered" evidence="6">
    <location>
        <begin position="123"/>
        <end position="143"/>
    </location>
</feature>
<name>A0A1B6HTM4_9HEMI</name>
<evidence type="ECO:0000313" key="8">
    <source>
        <dbReference type="EMBL" id="JAS78022.1"/>
    </source>
</evidence>
<feature type="compositionally biased region" description="Polar residues" evidence="6">
    <location>
        <begin position="123"/>
        <end position="132"/>
    </location>
</feature>
<feature type="compositionally biased region" description="Basic and acidic residues" evidence="6">
    <location>
        <begin position="363"/>
        <end position="379"/>
    </location>
</feature>
<keyword evidence="3" id="KW-0862">Zinc</keyword>
<sequence length="402" mass="44815">MTERLNSRRYCSYKGCSSDRLLTKNGAISFFSFPIKDTERCSMWISKSGREEFRYLTPKELGEKKICELHFDHAMFSNDLKTNLTKRAFPLDWRVSSRSPELIQIDDDENSIECENFVLRESPVTTSTNGPISNGVSENENNTNVVNTNGSILNAVLSSGASPKSVQSSKQITVATNTVEGNHGNTTLDKSTAIPASLTNKNTKFHNLPPQSAPPTDFYYQQCPSVEETNHSFPEPPDGELPLFVQQSSVVSLAEDPEPAHSEVSEPQPKRRRRDRGDDDLADQMRDAMKHLKNITSLLTSSEDEFELFGRSVALQLKKMSLCTALTVQAKIQHLLSQYRISDIKREAKDRLRQATTNEADSEENKCEDKVKGGEEHPEASSPQLSLTCASETSDNEATEVG</sequence>
<evidence type="ECO:0000256" key="3">
    <source>
        <dbReference type="ARBA" id="ARBA00022833"/>
    </source>
</evidence>
<dbReference type="SUPFAM" id="SSF57716">
    <property type="entry name" value="Glucocorticoid receptor-like (DNA-binding domain)"/>
    <property type="match status" value="1"/>
</dbReference>
<dbReference type="PROSITE" id="PS50950">
    <property type="entry name" value="ZF_THAP"/>
    <property type="match status" value="1"/>
</dbReference>
<gene>
    <name evidence="8" type="ORF">g.15438</name>
</gene>
<evidence type="ECO:0000256" key="4">
    <source>
        <dbReference type="ARBA" id="ARBA00023125"/>
    </source>
</evidence>
<dbReference type="InterPro" id="IPR006612">
    <property type="entry name" value="THAP_Znf"/>
</dbReference>
<dbReference type="EMBL" id="GECU01029684">
    <property type="protein sequence ID" value="JAS78022.1"/>
    <property type="molecule type" value="Transcribed_RNA"/>
</dbReference>
<feature type="compositionally biased region" description="Low complexity" evidence="6">
    <location>
        <begin position="133"/>
        <end position="143"/>
    </location>
</feature>